<evidence type="ECO:0000313" key="2">
    <source>
        <dbReference type="EMBL" id="EDR01884.1"/>
    </source>
</evidence>
<dbReference type="OrthoDB" id="10518709at2759"/>
<sequence>MGDAYSDNTMNVLHGGIQMLYPSIDSDMDPEGRFFITHGHDTDEYVIYDEEFSDSNPLRIDKSILTNTHFDLAKWYHTRHYPKIPLNMDDIDLDTSLFENLNKNDELWLDHSDESDSEDGLPDLQSVFDLDWDDENESLPNHRSDSDSDDGLPDLQSVSDSNWDNENESLPSLESLNSSLPSLESLNSSVTDMESDWDERIYTPMDDVLGEAIEQILEASAPYPGDANILQNPNNCFDAERVEDGRY</sequence>
<organism evidence="3">
    <name type="scientific">Laccaria bicolor (strain S238N-H82 / ATCC MYA-4686)</name>
    <name type="common">Bicoloured deceiver</name>
    <name type="synonym">Laccaria laccata var. bicolor</name>
    <dbReference type="NCBI Taxonomy" id="486041"/>
    <lineage>
        <taxon>Eukaryota</taxon>
        <taxon>Fungi</taxon>
        <taxon>Dikarya</taxon>
        <taxon>Basidiomycota</taxon>
        <taxon>Agaricomycotina</taxon>
        <taxon>Agaricomycetes</taxon>
        <taxon>Agaricomycetidae</taxon>
        <taxon>Agaricales</taxon>
        <taxon>Agaricineae</taxon>
        <taxon>Hydnangiaceae</taxon>
        <taxon>Laccaria</taxon>
    </lineage>
</organism>
<protein>
    <submittedName>
        <fullName evidence="2">Predicted protein</fullName>
    </submittedName>
</protein>
<evidence type="ECO:0000256" key="1">
    <source>
        <dbReference type="SAM" id="MobiDB-lite"/>
    </source>
</evidence>
<keyword evidence="3" id="KW-1185">Reference proteome</keyword>
<dbReference type="AlphaFoldDB" id="B0DU46"/>
<reference evidence="2 3" key="1">
    <citation type="journal article" date="2008" name="Nature">
        <title>The genome of Laccaria bicolor provides insights into mycorrhizal symbiosis.</title>
        <authorList>
            <person name="Martin F."/>
            <person name="Aerts A."/>
            <person name="Ahren D."/>
            <person name="Brun A."/>
            <person name="Danchin E.G.J."/>
            <person name="Duchaussoy F."/>
            <person name="Gibon J."/>
            <person name="Kohler A."/>
            <person name="Lindquist E."/>
            <person name="Pereda V."/>
            <person name="Salamov A."/>
            <person name="Shapiro H.J."/>
            <person name="Wuyts J."/>
            <person name="Blaudez D."/>
            <person name="Buee M."/>
            <person name="Brokstein P."/>
            <person name="Canbaeck B."/>
            <person name="Cohen D."/>
            <person name="Courty P.E."/>
            <person name="Coutinho P.M."/>
            <person name="Delaruelle C."/>
            <person name="Detter J.C."/>
            <person name="Deveau A."/>
            <person name="DiFazio S."/>
            <person name="Duplessis S."/>
            <person name="Fraissinet-Tachet L."/>
            <person name="Lucic E."/>
            <person name="Frey-Klett P."/>
            <person name="Fourrey C."/>
            <person name="Feussner I."/>
            <person name="Gay G."/>
            <person name="Grimwood J."/>
            <person name="Hoegger P.J."/>
            <person name="Jain P."/>
            <person name="Kilaru S."/>
            <person name="Labbe J."/>
            <person name="Lin Y.C."/>
            <person name="Legue V."/>
            <person name="Le Tacon F."/>
            <person name="Marmeisse R."/>
            <person name="Melayah D."/>
            <person name="Montanini B."/>
            <person name="Muratet M."/>
            <person name="Nehls U."/>
            <person name="Niculita-Hirzel H."/>
            <person name="Oudot-Le Secq M.P."/>
            <person name="Peter M."/>
            <person name="Quesneville H."/>
            <person name="Rajashekar B."/>
            <person name="Reich M."/>
            <person name="Rouhier N."/>
            <person name="Schmutz J."/>
            <person name="Yin T."/>
            <person name="Chalot M."/>
            <person name="Henrissat B."/>
            <person name="Kuees U."/>
            <person name="Lucas S."/>
            <person name="Van de Peer Y."/>
            <person name="Podila G.K."/>
            <person name="Polle A."/>
            <person name="Pukkila P.J."/>
            <person name="Richardson P.M."/>
            <person name="Rouze P."/>
            <person name="Sanders I.R."/>
            <person name="Stajich J.E."/>
            <person name="Tunlid A."/>
            <person name="Tuskan G."/>
            <person name="Grigoriev I.V."/>
        </authorList>
    </citation>
    <scope>NUCLEOTIDE SEQUENCE [LARGE SCALE GENOMIC DNA]</scope>
    <source>
        <strain evidence="3">S238N-H82 / ATCC MYA-4686</strain>
    </source>
</reference>
<dbReference type="RefSeq" id="XP_001887494.1">
    <property type="nucleotide sequence ID" value="XM_001887459.1"/>
</dbReference>
<evidence type="ECO:0000313" key="3">
    <source>
        <dbReference type="Proteomes" id="UP000001194"/>
    </source>
</evidence>
<dbReference type="GeneID" id="6083103"/>
<gene>
    <name evidence="2" type="ORF">LACBIDRAFT_332874</name>
</gene>
<proteinExistence type="predicted"/>
<dbReference type="Proteomes" id="UP000001194">
    <property type="component" value="Unassembled WGS sequence"/>
</dbReference>
<dbReference type="KEGG" id="lbc:LACBIDRAFT_332874"/>
<dbReference type="InParanoid" id="B0DU46"/>
<name>B0DU46_LACBS</name>
<dbReference type="EMBL" id="DS547135">
    <property type="protein sequence ID" value="EDR01884.1"/>
    <property type="molecule type" value="Genomic_DNA"/>
</dbReference>
<feature type="region of interest" description="Disordered" evidence="1">
    <location>
        <begin position="134"/>
        <end position="187"/>
    </location>
</feature>
<feature type="compositionally biased region" description="Low complexity" evidence="1">
    <location>
        <begin position="168"/>
        <end position="187"/>
    </location>
</feature>
<dbReference type="HOGENOM" id="CLU_1124725_0_0_1"/>
<accession>B0DU46</accession>